<dbReference type="AlphaFoldDB" id="Q0UJW5"/>
<dbReference type="RefSeq" id="XP_001798275.1">
    <property type="nucleotide sequence ID" value="XM_001798223.1"/>
</dbReference>
<dbReference type="EMBL" id="CH445336">
    <property type="protein sequence ID" value="EAT84225.1"/>
    <property type="molecule type" value="Genomic_DNA"/>
</dbReference>
<gene>
    <name evidence="1" type="ORF">SNOG_07949</name>
</gene>
<name>Q0UJW5_PHANO</name>
<organism evidence="1 2">
    <name type="scientific">Phaeosphaeria nodorum (strain SN15 / ATCC MYA-4574 / FGSC 10173)</name>
    <name type="common">Glume blotch fungus</name>
    <name type="synonym">Parastagonospora nodorum</name>
    <dbReference type="NCBI Taxonomy" id="321614"/>
    <lineage>
        <taxon>Eukaryota</taxon>
        <taxon>Fungi</taxon>
        <taxon>Dikarya</taxon>
        <taxon>Ascomycota</taxon>
        <taxon>Pezizomycotina</taxon>
        <taxon>Dothideomycetes</taxon>
        <taxon>Pleosporomycetidae</taxon>
        <taxon>Pleosporales</taxon>
        <taxon>Pleosporineae</taxon>
        <taxon>Phaeosphaeriaceae</taxon>
        <taxon>Parastagonospora</taxon>
    </lineage>
</organism>
<evidence type="ECO:0000313" key="2">
    <source>
        <dbReference type="Proteomes" id="UP000001055"/>
    </source>
</evidence>
<protein>
    <submittedName>
        <fullName evidence="1">Uncharacterized protein</fullName>
    </submittedName>
</protein>
<sequence>MDIAFGLHHCLDGKIHRMLREGQAQDAFPVRLKGH</sequence>
<accession>Q0UJW5</accession>
<dbReference type="InParanoid" id="Q0UJW5"/>
<evidence type="ECO:0000313" key="1">
    <source>
        <dbReference type="EMBL" id="EAT84225.1"/>
    </source>
</evidence>
<reference evidence="2" key="1">
    <citation type="journal article" date="2007" name="Plant Cell">
        <title>Dothideomycete-plant interactions illuminated by genome sequencing and EST analysis of the wheat pathogen Stagonospora nodorum.</title>
        <authorList>
            <person name="Hane J.K."/>
            <person name="Lowe R.G."/>
            <person name="Solomon P.S."/>
            <person name="Tan K.C."/>
            <person name="Schoch C.L."/>
            <person name="Spatafora J.W."/>
            <person name="Crous P.W."/>
            <person name="Kodira C."/>
            <person name="Birren B.W."/>
            <person name="Galagan J.E."/>
            <person name="Torriani S.F."/>
            <person name="McDonald B.A."/>
            <person name="Oliver R.P."/>
        </authorList>
    </citation>
    <scope>NUCLEOTIDE SEQUENCE [LARGE SCALE GENOMIC DNA]</scope>
    <source>
        <strain evidence="2">SN15 / ATCC MYA-4574 / FGSC 10173</strain>
    </source>
</reference>
<dbReference type="GeneID" id="5975173"/>
<dbReference type="KEGG" id="pno:SNOG_07949"/>
<dbReference type="Proteomes" id="UP000001055">
    <property type="component" value="Unassembled WGS sequence"/>
</dbReference>
<dbReference type="HOGENOM" id="CLU_3368693_0_0_1"/>
<proteinExistence type="predicted"/>